<dbReference type="PANTHER" id="PTHR33116:SF86">
    <property type="entry name" value="REVERSE TRANSCRIPTASE DOMAIN-CONTAINING PROTEIN"/>
    <property type="match status" value="1"/>
</dbReference>
<dbReference type="InterPro" id="IPR001878">
    <property type="entry name" value="Znf_CCHC"/>
</dbReference>
<dbReference type="InterPro" id="IPR036691">
    <property type="entry name" value="Endo/exonu/phosph_ase_sf"/>
</dbReference>
<proteinExistence type="predicted"/>
<dbReference type="InterPro" id="IPR025558">
    <property type="entry name" value="DUF4283"/>
</dbReference>
<dbReference type="Pfam" id="PF13966">
    <property type="entry name" value="zf-RVT"/>
    <property type="match status" value="1"/>
</dbReference>
<reference evidence="3 4" key="1">
    <citation type="journal article" date="2020" name="bioRxiv">
        <title>Sequence and annotation of 42 cannabis genomes reveals extensive copy number variation in cannabinoid synthesis and pathogen resistance genes.</title>
        <authorList>
            <person name="Mckernan K.J."/>
            <person name="Helbert Y."/>
            <person name="Kane L.T."/>
            <person name="Ebling H."/>
            <person name="Zhang L."/>
            <person name="Liu B."/>
            <person name="Eaton Z."/>
            <person name="Mclaughlin S."/>
            <person name="Kingan S."/>
            <person name="Baybayan P."/>
            <person name="Concepcion G."/>
            <person name="Jordan M."/>
            <person name="Riva A."/>
            <person name="Barbazuk W."/>
            <person name="Harkins T."/>
        </authorList>
    </citation>
    <scope>NUCLEOTIDE SEQUENCE [LARGE SCALE GENOMIC DNA]</scope>
    <source>
        <strain evidence="4">cv. Jamaican Lion 4</strain>
        <tissue evidence="3">Leaf</tissue>
    </source>
</reference>
<evidence type="ECO:0000256" key="1">
    <source>
        <dbReference type="PROSITE-ProRule" id="PRU00047"/>
    </source>
</evidence>
<evidence type="ECO:0000313" key="3">
    <source>
        <dbReference type="EMBL" id="KAF4389469.1"/>
    </source>
</evidence>
<dbReference type="GO" id="GO:0004523">
    <property type="term" value="F:RNA-DNA hybrid ribonuclease activity"/>
    <property type="evidence" value="ECO:0007669"/>
    <property type="project" value="InterPro"/>
</dbReference>
<dbReference type="Gene3D" id="3.30.420.10">
    <property type="entry name" value="Ribonuclease H-like superfamily/Ribonuclease H"/>
    <property type="match status" value="1"/>
</dbReference>
<dbReference type="InterPro" id="IPR026960">
    <property type="entry name" value="RVT-Znf"/>
</dbReference>
<organism evidence="3 4">
    <name type="scientific">Cannabis sativa</name>
    <name type="common">Hemp</name>
    <name type="synonym">Marijuana</name>
    <dbReference type="NCBI Taxonomy" id="3483"/>
    <lineage>
        <taxon>Eukaryota</taxon>
        <taxon>Viridiplantae</taxon>
        <taxon>Streptophyta</taxon>
        <taxon>Embryophyta</taxon>
        <taxon>Tracheophyta</taxon>
        <taxon>Spermatophyta</taxon>
        <taxon>Magnoliopsida</taxon>
        <taxon>eudicotyledons</taxon>
        <taxon>Gunneridae</taxon>
        <taxon>Pentapetalae</taxon>
        <taxon>rosids</taxon>
        <taxon>fabids</taxon>
        <taxon>Rosales</taxon>
        <taxon>Cannabaceae</taxon>
        <taxon>Cannabis</taxon>
    </lineage>
</organism>
<feature type="domain" description="CCHC-type" evidence="2">
    <location>
        <begin position="227"/>
        <end position="242"/>
    </location>
</feature>
<gene>
    <name evidence="3" type="ORF">G4B88_006528</name>
</gene>
<dbReference type="Gene3D" id="3.60.10.10">
    <property type="entry name" value="Endonuclease/exonuclease/phosphatase"/>
    <property type="match status" value="1"/>
</dbReference>
<dbReference type="SUPFAM" id="SSF56219">
    <property type="entry name" value="DNase I-like"/>
    <property type="match status" value="1"/>
</dbReference>
<keyword evidence="4" id="KW-1185">Reference proteome</keyword>
<sequence length="1353" mass="152223">MELDQSLIGEKVVSEGEGVSSEKGKEVMMDSVTSGFQEMSIALVADANLGKDVVDRTVVIRLMSKKVMFLGLLRNILARKWRLTKGWKLEEVASNTFLLRLTKRHEAELIKDNAPWKIGDGFLAAKPLPEDGCWRAVDFSTSPLWVRVYEIPPRFWTMKNAKAIADRIGEDALIDRMWRNGFPSREYIRFRVTVQLKRPMLVGLFLPMEEGVCLWCYFKYENLPLVCYNCGVIGHDAMRCQRERRMIADDFGKKVPMYGPWMRLGARFKDCFSGYAPYELNRMNQEMEEVRAQEEFRNQLLRANNGFEPALVGTEIHREALAEMNADAGPSENRMAGDGTPITPVPEESREIVDGSLADSTVVQGTEGSGTTLVHGNSTNTCEVALGGLELLGGQVEAATCNNDSKGSIPNCSSSIGPINELEDKVKHLAMVFKSSLDPNLAKAHKAMRPKISRKPFHPDKKGLGLPKFNNSSAGCGKKRRIEEVGESVLDSHAFTGFASLSLGKKPCRLEEENDVSVQDNGEGQGLEKRGWDIQLRNMDGNKIVVQVGGEVNLPFWIGAFVYAPPQRELRDEFWDKMANEFGGEISPWVLIGDLNAVLSQEEKAGGLPVTEREGRGLRNFIFETGAVDIEGAGAFFTWSNGQKWQTLIRERLDRALGSTEWVIHFKKAGIKTLATRHSDHSAIVLDTIRDRDNIRVPFRYYDAWSRQRLNLEKTKITFSDNCCHLLRSEIVNSFGFKMMNGDEQFLGNPLFIHGNSVSKFKYVVDKVANRLEGWKAKLLSQSARSVLIQNVLQTVPLYSMAVFKLPAAIHAELDSLYRRFWWTGDTGRGRYLSLVTWDNICKPKSCGGLGFRKSSHNNICLLAKLAWLLAKESDALWIQVLKGKYFPSTSFLAADKKRNSSLVAKGIWDVKYLIEDHAAWRVSFNSNRDLWVCDWVIYDCLRIGKRDLNPLERKHLAISDLVDYDSGEWSLEALSLAFSPQTMANIQLTNPLDLASQDSLVWTASPSGNFSVKSAYWALNSKSFSSDDIIYKQLWESSFHPRVKLFLWKLYRDALPTGSRLSTIFGNDWGPCCLCNVPDANSTAHLFGACDVVKKLWFLSKWGIRIDAFDLSDGRKVLNWIFNAPFTNDFEPRMVAEFRVYAAVLFYKVWFFRNQAFHNGGSMQVEMMSKLLNRDFDSFWKMALVSREDSSPIQCPSFSHDPSDGFLVEVDAAFGRESVAMGVVVKDQFKQVIAMYVNKCKTVSVIHGELLAALKGIEVAHLLGLNKGVILSDCQALTKAVKAKVVPNWSMASSFSKFLQAIEGTEFDLHWISRTSIRGAHALAKWGLNNSRVGFVSLWEVNPLVFTSILSN</sequence>
<dbReference type="Pfam" id="PF14111">
    <property type="entry name" value="DUF4283"/>
    <property type="match status" value="1"/>
</dbReference>
<dbReference type="SUPFAM" id="SSF53098">
    <property type="entry name" value="Ribonuclease H-like"/>
    <property type="match status" value="1"/>
</dbReference>
<dbReference type="EMBL" id="JAATIQ010000067">
    <property type="protein sequence ID" value="KAF4389469.1"/>
    <property type="molecule type" value="Genomic_DNA"/>
</dbReference>
<keyword evidence="1" id="KW-0862">Zinc</keyword>
<dbReference type="GO" id="GO:0008270">
    <property type="term" value="F:zinc ion binding"/>
    <property type="evidence" value="ECO:0007669"/>
    <property type="project" value="UniProtKB-KW"/>
</dbReference>
<dbReference type="InterPro" id="IPR025836">
    <property type="entry name" value="Zn_knuckle_CX2CX4HX4C"/>
</dbReference>
<evidence type="ECO:0000313" key="4">
    <source>
        <dbReference type="Proteomes" id="UP000583929"/>
    </source>
</evidence>
<dbReference type="Pfam" id="PF14392">
    <property type="entry name" value="zf-CCHC_4"/>
    <property type="match status" value="1"/>
</dbReference>
<dbReference type="InterPro" id="IPR012337">
    <property type="entry name" value="RNaseH-like_sf"/>
</dbReference>
<keyword evidence="1" id="KW-0479">Metal-binding</keyword>
<dbReference type="PROSITE" id="PS50158">
    <property type="entry name" value="ZF_CCHC"/>
    <property type="match status" value="1"/>
</dbReference>
<evidence type="ECO:0000259" key="2">
    <source>
        <dbReference type="PROSITE" id="PS50158"/>
    </source>
</evidence>
<dbReference type="Pfam" id="PF13456">
    <property type="entry name" value="RVT_3"/>
    <property type="match status" value="1"/>
</dbReference>
<keyword evidence="1" id="KW-0863">Zinc-finger</keyword>
<dbReference type="Proteomes" id="UP000583929">
    <property type="component" value="Unassembled WGS sequence"/>
</dbReference>
<dbReference type="InterPro" id="IPR036397">
    <property type="entry name" value="RNaseH_sf"/>
</dbReference>
<dbReference type="InterPro" id="IPR002156">
    <property type="entry name" value="RNaseH_domain"/>
</dbReference>
<dbReference type="InterPro" id="IPR044730">
    <property type="entry name" value="RNase_H-like_dom_plant"/>
</dbReference>
<dbReference type="CDD" id="cd06222">
    <property type="entry name" value="RNase_H_like"/>
    <property type="match status" value="1"/>
</dbReference>
<dbReference type="PANTHER" id="PTHR33116">
    <property type="entry name" value="REVERSE TRANSCRIPTASE ZINC-BINDING DOMAIN-CONTAINING PROTEIN-RELATED-RELATED"/>
    <property type="match status" value="1"/>
</dbReference>
<protein>
    <recommendedName>
        <fullName evidence="2">CCHC-type domain-containing protein</fullName>
    </recommendedName>
</protein>
<dbReference type="GO" id="GO:0003676">
    <property type="term" value="F:nucleic acid binding"/>
    <property type="evidence" value="ECO:0007669"/>
    <property type="project" value="InterPro"/>
</dbReference>
<comment type="caution">
    <text evidence="3">The sequence shown here is derived from an EMBL/GenBank/DDBJ whole genome shotgun (WGS) entry which is preliminary data.</text>
</comment>
<name>A0A7J6H4S8_CANSA</name>
<accession>A0A7J6H4S8</accession>